<dbReference type="EMBL" id="CAADEY010000089">
    <property type="protein sequence ID" value="VFJ61454.1"/>
    <property type="molecule type" value="Genomic_DNA"/>
</dbReference>
<dbReference type="GO" id="GO:0051920">
    <property type="term" value="F:peroxiredoxin activity"/>
    <property type="evidence" value="ECO:0007669"/>
    <property type="project" value="InterPro"/>
</dbReference>
<evidence type="ECO:0000256" key="4">
    <source>
        <dbReference type="ARBA" id="ARBA00023014"/>
    </source>
</evidence>
<protein>
    <submittedName>
        <fullName evidence="6">Ferredoxin subunit of nitrite reductase or a ring-hydroxylating dioxygenase</fullName>
    </submittedName>
</protein>
<dbReference type="GO" id="GO:0046872">
    <property type="term" value="F:metal ion binding"/>
    <property type="evidence" value="ECO:0007669"/>
    <property type="project" value="UniProtKB-KW"/>
</dbReference>
<evidence type="ECO:0000313" key="7">
    <source>
        <dbReference type="EMBL" id="VFJ61454.1"/>
    </source>
</evidence>
<reference evidence="6" key="1">
    <citation type="submission" date="2019-02" db="EMBL/GenBank/DDBJ databases">
        <authorList>
            <person name="Gruber-Vodicka R. H."/>
            <person name="Seah K. B. B."/>
        </authorList>
    </citation>
    <scope>NUCLEOTIDE SEQUENCE</scope>
    <source>
        <strain evidence="7">BECK_DK161</strain>
        <strain evidence="6">BECK_DK47</strain>
    </source>
</reference>
<evidence type="ECO:0000256" key="2">
    <source>
        <dbReference type="ARBA" id="ARBA00022723"/>
    </source>
</evidence>
<dbReference type="Gene3D" id="2.102.10.10">
    <property type="entry name" value="Rieske [2Fe-2S] iron-sulphur domain"/>
    <property type="match status" value="1"/>
</dbReference>
<keyword evidence="4" id="KW-0411">Iron-sulfur</keyword>
<dbReference type="SUPFAM" id="SSF69118">
    <property type="entry name" value="AhpD-like"/>
    <property type="match status" value="1"/>
</dbReference>
<evidence type="ECO:0000259" key="5">
    <source>
        <dbReference type="PROSITE" id="PS51296"/>
    </source>
</evidence>
<name>A0A450SQL3_9GAMM</name>
<sequence length="208" mass="23467">MSDALNYLLQTKPDAIKPYFTFLKEAGTHLDTRTRDLISVITKVATQTDRGFRQYLSRALRNGATPHEVLDALLMAFPVLGLTKIIWAVDIILDMDIPEFRPESLQGEQRWHDVMAAADIKADAINYQECDGRHLFVYSSGSDVRVYDSRCPHQVTDIPHLAADGLKLTCPKHGWTFDIKTGDCIEKGDHPLKNFDAKVEGGRLMAYF</sequence>
<evidence type="ECO:0000256" key="1">
    <source>
        <dbReference type="ARBA" id="ARBA00022714"/>
    </source>
</evidence>
<accession>A0A450SQL3</accession>
<dbReference type="GO" id="GO:0051537">
    <property type="term" value="F:2 iron, 2 sulfur cluster binding"/>
    <property type="evidence" value="ECO:0007669"/>
    <property type="project" value="UniProtKB-KW"/>
</dbReference>
<dbReference type="InterPro" id="IPR036922">
    <property type="entry name" value="Rieske_2Fe-2S_sf"/>
</dbReference>
<feature type="domain" description="Rieske" evidence="5">
    <location>
        <begin position="111"/>
        <end position="206"/>
    </location>
</feature>
<gene>
    <name evidence="6" type="ORF">BECKDK2373B_GA0170837_105726</name>
    <name evidence="7" type="ORF">BECKDK2373C_GA0170839_10898</name>
</gene>
<dbReference type="AlphaFoldDB" id="A0A450SQL3"/>
<dbReference type="InterPro" id="IPR003779">
    <property type="entry name" value="CMD-like"/>
</dbReference>
<organism evidence="6">
    <name type="scientific">Candidatus Kentrum sp. DK</name>
    <dbReference type="NCBI Taxonomy" id="2126562"/>
    <lineage>
        <taxon>Bacteria</taxon>
        <taxon>Pseudomonadati</taxon>
        <taxon>Pseudomonadota</taxon>
        <taxon>Gammaproteobacteria</taxon>
        <taxon>Candidatus Kentrum</taxon>
    </lineage>
</organism>
<proteinExistence type="predicted"/>
<dbReference type="Pfam" id="PF02627">
    <property type="entry name" value="CMD"/>
    <property type="match status" value="1"/>
</dbReference>
<evidence type="ECO:0000313" key="6">
    <source>
        <dbReference type="EMBL" id="VFJ56326.1"/>
    </source>
</evidence>
<dbReference type="SUPFAM" id="SSF50022">
    <property type="entry name" value="ISP domain"/>
    <property type="match status" value="1"/>
</dbReference>
<keyword evidence="1" id="KW-0001">2Fe-2S</keyword>
<dbReference type="InterPro" id="IPR029032">
    <property type="entry name" value="AhpD-like"/>
</dbReference>
<dbReference type="GO" id="GO:0051213">
    <property type="term" value="F:dioxygenase activity"/>
    <property type="evidence" value="ECO:0007669"/>
    <property type="project" value="UniProtKB-KW"/>
</dbReference>
<dbReference type="InterPro" id="IPR017941">
    <property type="entry name" value="Rieske_2Fe-2S"/>
</dbReference>
<keyword evidence="6" id="KW-0223">Dioxygenase</keyword>
<evidence type="ECO:0000256" key="3">
    <source>
        <dbReference type="ARBA" id="ARBA00023004"/>
    </source>
</evidence>
<dbReference type="EMBL" id="CAADEX010000057">
    <property type="protein sequence ID" value="VFJ56326.1"/>
    <property type="molecule type" value="Genomic_DNA"/>
</dbReference>
<keyword evidence="2" id="KW-0479">Metal-binding</keyword>
<dbReference type="Pfam" id="PF00355">
    <property type="entry name" value="Rieske"/>
    <property type="match status" value="1"/>
</dbReference>
<dbReference type="PROSITE" id="PS51296">
    <property type="entry name" value="RIESKE"/>
    <property type="match status" value="1"/>
</dbReference>
<keyword evidence="6" id="KW-0560">Oxidoreductase</keyword>
<dbReference type="Gene3D" id="1.20.1290.10">
    <property type="entry name" value="AhpD-like"/>
    <property type="match status" value="1"/>
</dbReference>
<keyword evidence="3" id="KW-0408">Iron</keyword>